<protein>
    <submittedName>
        <fullName evidence="2">Uncharacterized protein</fullName>
    </submittedName>
</protein>
<feature type="region of interest" description="Disordered" evidence="1">
    <location>
        <begin position="117"/>
        <end position="179"/>
    </location>
</feature>
<name>A0A1E3V5G8_9HYPH</name>
<organism evidence="2 3">
    <name type="scientific">Sinorhizobium alkalisoli</name>
    <dbReference type="NCBI Taxonomy" id="1752398"/>
    <lineage>
        <taxon>Bacteria</taxon>
        <taxon>Pseudomonadati</taxon>
        <taxon>Pseudomonadota</taxon>
        <taxon>Alphaproteobacteria</taxon>
        <taxon>Hyphomicrobiales</taxon>
        <taxon>Rhizobiaceae</taxon>
        <taxon>Sinorhizobium/Ensifer group</taxon>
        <taxon>Sinorhizobium</taxon>
    </lineage>
</organism>
<sequence length="179" mass="19490">MSIDTRSPSVASFVCEAVTTDTIPSICLHSRLAMPRHEPADVGRGSSRHNDPAVLIGLALAFVRQGPLLDGPVPEPLMLRLSALADDGNAACLLLLDWLRNRNRDFGLFQSEYLAGPAPDTASADTNRPRRSPREHVLSSSTKSVYRDGRKRLRTRPRDPVRKPETAIIAAETGGRTDG</sequence>
<evidence type="ECO:0000313" key="2">
    <source>
        <dbReference type="EMBL" id="ODR88873.1"/>
    </source>
</evidence>
<evidence type="ECO:0000256" key="1">
    <source>
        <dbReference type="SAM" id="MobiDB-lite"/>
    </source>
</evidence>
<proteinExistence type="predicted"/>
<dbReference type="STRING" id="1752398.A8M32_20505"/>
<dbReference type="EMBL" id="LYBW01000062">
    <property type="protein sequence ID" value="ODR88873.1"/>
    <property type="molecule type" value="Genomic_DNA"/>
</dbReference>
<reference evidence="3" key="1">
    <citation type="submission" date="2016-05" db="EMBL/GenBank/DDBJ databases">
        <authorList>
            <person name="Li Y."/>
        </authorList>
    </citation>
    <scope>NUCLEOTIDE SEQUENCE [LARGE SCALE GENOMIC DNA]</scope>
    <source>
        <strain evidence="3">YIC4027</strain>
    </source>
</reference>
<accession>A0A1E3V5G8</accession>
<dbReference type="RefSeq" id="WP_069460273.1">
    <property type="nucleotide sequence ID" value="NZ_LYBW01000062.1"/>
</dbReference>
<dbReference type="AlphaFoldDB" id="A0A1E3V5G8"/>
<dbReference type="OrthoDB" id="7917377at2"/>
<dbReference type="Proteomes" id="UP000094342">
    <property type="component" value="Unassembled WGS sequence"/>
</dbReference>
<comment type="caution">
    <text evidence="2">The sequence shown here is derived from an EMBL/GenBank/DDBJ whole genome shotgun (WGS) entry which is preliminary data.</text>
</comment>
<keyword evidence="3" id="KW-1185">Reference proteome</keyword>
<evidence type="ECO:0000313" key="3">
    <source>
        <dbReference type="Proteomes" id="UP000094342"/>
    </source>
</evidence>
<feature type="compositionally biased region" description="Basic and acidic residues" evidence="1">
    <location>
        <begin position="156"/>
        <end position="165"/>
    </location>
</feature>
<gene>
    <name evidence="2" type="ORF">A8M32_20505</name>
</gene>